<keyword evidence="1" id="KW-0472">Membrane</keyword>
<name>A0A1K1PEI9_9FLAO</name>
<keyword evidence="1" id="KW-1133">Transmembrane helix</keyword>
<proteinExistence type="predicted"/>
<feature type="transmembrane region" description="Helical" evidence="1">
    <location>
        <begin position="210"/>
        <end position="229"/>
    </location>
</feature>
<dbReference type="Pfam" id="PF06912">
    <property type="entry name" value="DUF1275"/>
    <property type="match status" value="1"/>
</dbReference>
<dbReference type="RefSeq" id="WP_072303411.1">
    <property type="nucleotide sequence ID" value="NZ_CBDUMO010000139.1"/>
</dbReference>
<dbReference type="EMBL" id="FPIY01000002">
    <property type="protein sequence ID" value="SFW45078.1"/>
    <property type="molecule type" value="Genomic_DNA"/>
</dbReference>
<feature type="transmembrane region" description="Helical" evidence="1">
    <location>
        <begin position="120"/>
        <end position="139"/>
    </location>
</feature>
<dbReference type="Proteomes" id="UP000183257">
    <property type="component" value="Unassembled WGS sequence"/>
</dbReference>
<keyword evidence="1" id="KW-0812">Transmembrane</keyword>
<accession>A0A1K1PEI9</accession>
<sequence>MFRHQGKNRTLKHNLQIATVLSFVAGIVNVTGFLSFKQLTTNVTGHFALFMYDVTNFKFWKGTIYFLYIFSFLLGSFLSSFLIEKYRENKKLNVFVLPTVLESVILIAIAMLGNFTSIKYPDLIACLLLLSMGLQNSYVTKISNAVVRTTHLTGLFTDLGIEISQLFFPKVHTQRDKLKSTIKLRIYIILFFFTGGLVGGLLYSKIDLKLNTLIVAAVLLLVSLFYDDFRYKVIKTKRKYNQRKNK</sequence>
<organism evidence="2 3">
    <name type="scientific">Cellulophaga fucicola</name>
    <dbReference type="NCBI Taxonomy" id="76595"/>
    <lineage>
        <taxon>Bacteria</taxon>
        <taxon>Pseudomonadati</taxon>
        <taxon>Bacteroidota</taxon>
        <taxon>Flavobacteriia</taxon>
        <taxon>Flavobacteriales</taxon>
        <taxon>Flavobacteriaceae</taxon>
        <taxon>Cellulophaga</taxon>
    </lineage>
</organism>
<keyword evidence="3" id="KW-1185">Reference proteome</keyword>
<reference evidence="3" key="1">
    <citation type="submission" date="2016-11" db="EMBL/GenBank/DDBJ databases">
        <authorList>
            <person name="Varghese N."/>
            <person name="Submissions S."/>
        </authorList>
    </citation>
    <scope>NUCLEOTIDE SEQUENCE [LARGE SCALE GENOMIC DNA]</scope>
    <source>
        <strain evidence="3">DSM 24786</strain>
    </source>
</reference>
<feature type="transmembrane region" description="Helical" evidence="1">
    <location>
        <begin position="95"/>
        <end position="114"/>
    </location>
</feature>
<gene>
    <name evidence="2" type="ORF">SAMN05660313_01769</name>
</gene>
<evidence type="ECO:0000313" key="2">
    <source>
        <dbReference type="EMBL" id="SFW45078.1"/>
    </source>
</evidence>
<dbReference type="AlphaFoldDB" id="A0A1K1PEI9"/>
<feature type="transmembrane region" description="Helical" evidence="1">
    <location>
        <begin position="59"/>
        <end position="83"/>
    </location>
</feature>
<dbReference type="PANTHER" id="PTHR37314:SF4">
    <property type="entry name" value="UPF0700 TRANSMEMBRANE PROTEIN YOAK"/>
    <property type="match status" value="1"/>
</dbReference>
<dbReference type="InterPro" id="IPR010699">
    <property type="entry name" value="DUF1275"/>
</dbReference>
<protein>
    <submittedName>
        <fullName evidence="2">Uncharacterized membrane protein YoaK, UPF0700 family</fullName>
    </submittedName>
</protein>
<feature type="transmembrane region" description="Helical" evidence="1">
    <location>
        <begin position="184"/>
        <end position="204"/>
    </location>
</feature>
<evidence type="ECO:0000256" key="1">
    <source>
        <dbReference type="SAM" id="Phobius"/>
    </source>
</evidence>
<dbReference type="OrthoDB" id="270162at2"/>
<dbReference type="STRING" id="76595.SAMN05660313_01769"/>
<dbReference type="PANTHER" id="PTHR37314">
    <property type="entry name" value="SLR0142 PROTEIN"/>
    <property type="match status" value="1"/>
</dbReference>
<evidence type="ECO:0000313" key="3">
    <source>
        <dbReference type="Proteomes" id="UP000183257"/>
    </source>
</evidence>
<feature type="transmembrane region" description="Helical" evidence="1">
    <location>
        <begin position="20"/>
        <end position="39"/>
    </location>
</feature>